<keyword evidence="3" id="KW-1185">Reference proteome</keyword>
<gene>
    <name evidence="2" type="ORF">A4A49_36571</name>
</gene>
<dbReference type="Proteomes" id="UP000187609">
    <property type="component" value="Unassembled WGS sequence"/>
</dbReference>
<evidence type="ECO:0000256" key="1">
    <source>
        <dbReference type="SAM" id="MobiDB-lite"/>
    </source>
</evidence>
<evidence type="ECO:0000313" key="2">
    <source>
        <dbReference type="EMBL" id="OIT22648.1"/>
    </source>
</evidence>
<comment type="caution">
    <text evidence="2">The sequence shown here is derived from an EMBL/GenBank/DDBJ whole genome shotgun (WGS) entry which is preliminary data.</text>
</comment>
<feature type="compositionally biased region" description="Basic and acidic residues" evidence="1">
    <location>
        <begin position="54"/>
        <end position="70"/>
    </location>
</feature>
<name>A0A1J6KCF9_NICAT</name>
<organism evidence="2 3">
    <name type="scientific">Nicotiana attenuata</name>
    <name type="common">Coyote tobacco</name>
    <dbReference type="NCBI Taxonomy" id="49451"/>
    <lineage>
        <taxon>Eukaryota</taxon>
        <taxon>Viridiplantae</taxon>
        <taxon>Streptophyta</taxon>
        <taxon>Embryophyta</taxon>
        <taxon>Tracheophyta</taxon>
        <taxon>Spermatophyta</taxon>
        <taxon>Magnoliopsida</taxon>
        <taxon>eudicotyledons</taxon>
        <taxon>Gunneridae</taxon>
        <taxon>Pentapetalae</taxon>
        <taxon>asterids</taxon>
        <taxon>lamiids</taxon>
        <taxon>Solanales</taxon>
        <taxon>Solanaceae</taxon>
        <taxon>Nicotianoideae</taxon>
        <taxon>Nicotianeae</taxon>
        <taxon>Nicotiana</taxon>
    </lineage>
</organism>
<feature type="region of interest" description="Disordered" evidence="1">
    <location>
        <begin position="54"/>
        <end position="105"/>
    </location>
</feature>
<dbReference type="EMBL" id="MJEQ01003572">
    <property type="protein sequence ID" value="OIT22648.1"/>
    <property type="molecule type" value="Genomic_DNA"/>
</dbReference>
<accession>A0A1J6KCF9</accession>
<proteinExistence type="predicted"/>
<reference evidence="2" key="1">
    <citation type="submission" date="2016-11" db="EMBL/GenBank/DDBJ databases">
        <title>The genome of Nicotiana attenuata.</title>
        <authorList>
            <person name="Xu S."/>
            <person name="Brockmoeller T."/>
            <person name="Gaquerel E."/>
            <person name="Navarro A."/>
            <person name="Kuhl H."/>
            <person name="Gase K."/>
            <person name="Ling Z."/>
            <person name="Zhou W."/>
            <person name="Kreitzer C."/>
            <person name="Stanke M."/>
            <person name="Tang H."/>
            <person name="Lyons E."/>
            <person name="Pandey P."/>
            <person name="Pandey S.P."/>
            <person name="Timmermann B."/>
            <person name="Baldwin I.T."/>
        </authorList>
    </citation>
    <scope>NUCLEOTIDE SEQUENCE [LARGE SCALE GENOMIC DNA]</scope>
    <source>
        <strain evidence="2">UT</strain>
    </source>
</reference>
<dbReference type="Gramene" id="OIT22648">
    <property type="protein sequence ID" value="OIT22648"/>
    <property type="gene ID" value="A4A49_36571"/>
</dbReference>
<feature type="non-terminal residue" evidence="2">
    <location>
        <position position="268"/>
    </location>
</feature>
<sequence>MLGWKVEYKPRYSLVSKHIAKMRTDKLYLKNISPTELEKEIMIKDVLFLANGPEKENTRDTTDKVMRNEKVDEDATGNENVIEDVKEKRNKKENMSEQTNSRGEPNVKEKELLMEREVFDETYIKRFNTYVDFSSPPRHIFDKQIRDSDDAQSTDANFKKLFDGQAMPNKEIGKIKELIQDKFAELFKALEIKNKNQEKETNNYGDEIGQVSKDGDTNSIYFQHLQDNQQDKIDVRDHDINVDNDKQEYRNVNDADENIERNNMDMLS</sequence>
<dbReference type="SMR" id="A0A1J6KCF9"/>
<evidence type="ECO:0000313" key="3">
    <source>
        <dbReference type="Proteomes" id="UP000187609"/>
    </source>
</evidence>
<feature type="compositionally biased region" description="Basic and acidic residues" evidence="1">
    <location>
        <begin position="83"/>
        <end position="95"/>
    </location>
</feature>
<dbReference type="AlphaFoldDB" id="A0A1J6KCF9"/>
<protein>
    <submittedName>
        <fullName evidence="2">Uncharacterized protein</fullName>
    </submittedName>
</protein>